<protein>
    <submittedName>
        <fullName evidence="1">Uncharacterized protein</fullName>
    </submittedName>
</protein>
<gene>
    <name evidence="1" type="ORF">LTR37_008778</name>
</gene>
<reference evidence="1" key="1">
    <citation type="submission" date="2023-07" db="EMBL/GenBank/DDBJ databases">
        <title>Black Yeasts Isolated from many extreme environments.</title>
        <authorList>
            <person name="Coleine C."/>
            <person name="Stajich J.E."/>
            <person name="Selbmann L."/>
        </authorList>
    </citation>
    <scope>NUCLEOTIDE SEQUENCE</scope>
    <source>
        <strain evidence="1">CCFEE 5714</strain>
    </source>
</reference>
<evidence type="ECO:0000313" key="2">
    <source>
        <dbReference type="Proteomes" id="UP001281147"/>
    </source>
</evidence>
<name>A0ACC3NCB1_9PEZI</name>
<dbReference type="EMBL" id="JAUTXU010000066">
    <property type="protein sequence ID" value="KAK3712893.1"/>
    <property type="molecule type" value="Genomic_DNA"/>
</dbReference>
<dbReference type="Proteomes" id="UP001281147">
    <property type="component" value="Unassembled WGS sequence"/>
</dbReference>
<proteinExistence type="predicted"/>
<evidence type="ECO:0000313" key="1">
    <source>
        <dbReference type="EMBL" id="KAK3712893.1"/>
    </source>
</evidence>
<organism evidence="1 2">
    <name type="scientific">Vermiconidia calcicola</name>
    <dbReference type="NCBI Taxonomy" id="1690605"/>
    <lineage>
        <taxon>Eukaryota</taxon>
        <taxon>Fungi</taxon>
        <taxon>Dikarya</taxon>
        <taxon>Ascomycota</taxon>
        <taxon>Pezizomycotina</taxon>
        <taxon>Dothideomycetes</taxon>
        <taxon>Dothideomycetidae</taxon>
        <taxon>Mycosphaerellales</taxon>
        <taxon>Extremaceae</taxon>
        <taxon>Vermiconidia</taxon>
    </lineage>
</organism>
<sequence>MNESNDDQESDHGRREEDEQEESSAEESPPAEEPPPKKRKLQLTVALKAQSANESDPLQFNAAVSARKKAAATEGKPADDELVCSNCKKIFSGARRFGPNREILCSPCGQRYGKARSAAAGEGKPVGDEWRPVPQKPQKPLHPFSKSDEQSCNSCKKIFSGKRRIGPDGETLCKPCGERYSKAREAAEEEGKPLDDE</sequence>
<accession>A0ACC3NCB1</accession>
<comment type="caution">
    <text evidence="1">The sequence shown here is derived from an EMBL/GenBank/DDBJ whole genome shotgun (WGS) entry which is preliminary data.</text>
</comment>
<keyword evidence="2" id="KW-1185">Reference proteome</keyword>